<sequence>MFSLYNVGNTSIPALQTTDTVVAIIAMLATVLTLALQVEAIWIRDTWEGRVVNRILSDQLMDDSKRDVQSESRGGPESDQLDIADAVPEQLAMPDTWCIPYSQRLLVDIKNLAHLAGCTPYIEQLADLMFSTPDFENGKLFQPISILQVKVDDVVRSPSFEPGTRRAERILHTRQDWTRHVAQLTPEELTPTYPDSQWYAVASILRQIVAGPRARHAEAGLDLCYVTDNIIATSGPSGTYPQRAYRNPLDSLVKFLDSKHGEDWAIWEFRAEGTGYPDSEVYDRVYHYPFPDHHPPPFALIPNIMASMRNWLKAKEGRVVVVHCKAGKGRSGTASCSYLMSEEGWPMEKALQRFTERRMRPGMGYRGVSIPSQLRWLTYVDRWAKHNKLYVERQVEVLEVHCWGLRDGVKIQIEGFVEDGKLIKNFHTFTKEEREIVRGEVKTTGMAQAVHEVMYKNGLSGSSGKANAQQDGSKSNSKNASRSSLEVPRNPDGTATPPASSKESLLPGTGDVVFRPSKRVVLPTNDINVDVERRNKAAFDLTMVTAVAHVWFNTFFEGNGAEKNGTADDSGVFEIDWDAMDGIKGSSRKGTQAFERIAVVWRALSAEEGRPGVVITEPKEGEVVQQTGPTDWKGTKGVEPSEGKDLGLRSSSPDDSEIDLNQTDAIKSANEKNKTTLPLPDRRNSNESDDSDTKDVRSHGPNGEEVLQYPMPTRSDADAGEKVEKPADPSQSSLPSHADGTKTNPSRPPSEKVHTGTRHVDELIDNDSSFPRYAARRKPDGAIPGCQQLFADLNPGTWVLGCNVLPVSLDDACTLNVCFDRASGEAEGVNERADHATSPDSPVGLTGRPTIAPTRWDSTVFLYKNQLSSEPMSNSGSTESTPKIPPHPPPESNKLSDTSTSSPVILSTPSVSSEPEELSLDRESTMNVSHEQTEAQKTEAAPTVEPETKIISSPQVVIDRNSNDTTVAEKARADKGKKSTKQAKKSKSKKKTDDSSASDSSDADSESEDSTDSERKKRHKKRKEAVKKAAAKKKAAKEKSRKKKSKRKSKKSDSSDDSSDDSLRDTTDSDSTSDSDSEPEDVKKKNKRKAAKAKAKAKKKKSKKFESSSDDSSSDSSSSSSSSSATSDSDSEDEKKLKRKRSKAKRMAKKASNDDGSTSEGPVTDTTTDASTPPVPGDDLDTQVTKVSAILQNLKMQQFAAATAATAGVIPPIPKPPAKKNAHEFKRVDQVWDTKLRDYKLVESTAEQKDEFECVFTVRRRFDWEGKLRETLIDVKSKALRGVLQVVLKECKCVSLVEDTPEVDPHVLYHYYSEIKKYAKKILKPKLKHAKKSKTRKQISQEIAQCKLLLGYIDEDFAATRKTLKPLLKAGTITYELCWALFKPNTIVYTPTYGNKEDPRCFRVEQCFEYESWLSGAKSCCIDGKYLEYDGLVFGLGDHQAEIKSFKGHKKITSLVAYPLKYHKDPKSIQKLLIERGKKFVALQGMNYRLQKGIAYQKVKHTVAKYNINGRVMVDPAIFRRLQPNYPLSYIKPEELNREDEEAEQELSDGGCCSEDDDDASEGEKPEKDPVRVVVWKDSKGKKHHITVLQSDIDAENGVGNNETTRLETDDDGDMANHVFTEEELIIASPVVLGFAFSEKLWLEFSLSGIEEIQWNAEAFDSLVLPDKIKSNLKGLVSSHRFNAARTIDDVIQGKGKGLNVVLHGPPGVGKTLTGESIAEYLKCPLYAVSAGELGTNSGSLERDLNRIMDITHSWGAILLLDEADVFLEARQPHDIHRNSLVSVFLRLTEYYQGILFLTTNRVETFDEAFQSRIHMGIRYENLKPAARKKIWQHHIGKVEKMAIEEGKSGKEKQNVKPFTDDDFNELSKKNMNGRQIKNTVKTGQSIALSEKVAFSMEHLKRVLDVAQTFEDDMRGGKGYRDAMQHYT</sequence>
<keyword evidence="2" id="KW-1185">Reference proteome</keyword>
<evidence type="ECO:0000313" key="1">
    <source>
        <dbReference type="EMBL" id="KAJ8117090.1"/>
    </source>
</evidence>
<dbReference type="EMBL" id="JAPHNI010000067">
    <property type="protein sequence ID" value="KAJ8117090.1"/>
    <property type="molecule type" value="Genomic_DNA"/>
</dbReference>
<gene>
    <name evidence="1" type="ORF">OPT61_g1640</name>
</gene>
<dbReference type="Proteomes" id="UP001153331">
    <property type="component" value="Unassembled WGS sequence"/>
</dbReference>
<reference evidence="1" key="1">
    <citation type="submission" date="2022-11" db="EMBL/GenBank/DDBJ databases">
        <title>Genome Sequence of Boeremia exigua.</title>
        <authorList>
            <person name="Buettner E."/>
        </authorList>
    </citation>
    <scope>NUCLEOTIDE SEQUENCE</scope>
    <source>
        <strain evidence="1">CU02</strain>
    </source>
</reference>
<accession>A0ACC2IPE7</accession>
<proteinExistence type="predicted"/>
<protein>
    <submittedName>
        <fullName evidence="1">Uncharacterized protein</fullName>
    </submittedName>
</protein>
<organism evidence="1 2">
    <name type="scientific">Boeremia exigua</name>
    <dbReference type="NCBI Taxonomy" id="749465"/>
    <lineage>
        <taxon>Eukaryota</taxon>
        <taxon>Fungi</taxon>
        <taxon>Dikarya</taxon>
        <taxon>Ascomycota</taxon>
        <taxon>Pezizomycotina</taxon>
        <taxon>Dothideomycetes</taxon>
        <taxon>Pleosporomycetidae</taxon>
        <taxon>Pleosporales</taxon>
        <taxon>Pleosporineae</taxon>
        <taxon>Didymellaceae</taxon>
        <taxon>Boeremia</taxon>
    </lineage>
</organism>
<name>A0ACC2IPE7_9PLEO</name>
<comment type="caution">
    <text evidence="1">The sequence shown here is derived from an EMBL/GenBank/DDBJ whole genome shotgun (WGS) entry which is preliminary data.</text>
</comment>
<evidence type="ECO:0000313" key="2">
    <source>
        <dbReference type="Proteomes" id="UP001153331"/>
    </source>
</evidence>